<sequence>MLIADYVKQILQSSKAAQNRDMKNYKKSSNLHVEKAILLEKSGKHKKALQILALALVLRFLCDSLRGTVHEKRERGLEMSLAKVESLRYKHAWMEPTREKIGVDGGCVCSHSQKRLTGPEFLRRPAGELTHISCHVGESTQ</sequence>
<dbReference type="Proteomes" id="UP001059041">
    <property type="component" value="Linkage Group LG10"/>
</dbReference>
<dbReference type="AlphaFoldDB" id="A0A9W7WLY3"/>
<dbReference type="InterPro" id="IPR032914">
    <property type="entry name" value="Vam6/VPS39/TRAP1"/>
</dbReference>
<dbReference type="PANTHER" id="PTHR12894:SF30">
    <property type="entry name" value="TRANSFORMING GROWTH FACTOR-BETA RECEPTOR-ASSOCIATED PROTEIN 1-LIKE"/>
    <property type="match status" value="1"/>
</dbReference>
<evidence type="ECO:0000313" key="2">
    <source>
        <dbReference type="Proteomes" id="UP001059041"/>
    </source>
</evidence>
<comment type="caution">
    <text evidence="1">The sequence shown here is derived from an EMBL/GenBank/DDBJ whole genome shotgun (WGS) entry which is preliminary data.</text>
</comment>
<accession>A0A9W7WLY3</accession>
<dbReference type="GO" id="GO:0006914">
    <property type="term" value="P:autophagy"/>
    <property type="evidence" value="ECO:0007669"/>
    <property type="project" value="TreeGrafter"/>
</dbReference>
<dbReference type="GO" id="GO:0016020">
    <property type="term" value="C:membrane"/>
    <property type="evidence" value="ECO:0007669"/>
    <property type="project" value="TreeGrafter"/>
</dbReference>
<dbReference type="GO" id="GO:0005737">
    <property type="term" value="C:cytoplasm"/>
    <property type="evidence" value="ECO:0007669"/>
    <property type="project" value="TreeGrafter"/>
</dbReference>
<dbReference type="PANTHER" id="PTHR12894">
    <property type="entry name" value="CNH DOMAIN CONTAINING"/>
    <property type="match status" value="1"/>
</dbReference>
<gene>
    <name evidence="1" type="ORF">IRJ41_015917</name>
</gene>
<protein>
    <submittedName>
        <fullName evidence="1">Transforming growth factor-beta receptor-associated protein 1-like</fullName>
    </submittedName>
</protein>
<keyword evidence="1" id="KW-0675">Receptor</keyword>
<name>A0A9W7WLY3_TRIRA</name>
<organism evidence="1 2">
    <name type="scientific">Triplophysa rosa</name>
    <name type="common">Cave loach</name>
    <dbReference type="NCBI Taxonomy" id="992332"/>
    <lineage>
        <taxon>Eukaryota</taxon>
        <taxon>Metazoa</taxon>
        <taxon>Chordata</taxon>
        <taxon>Craniata</taxon>
        <taxon>Vertebrata</taxon>
        <taxon>Euteleostomi</taxon>
        <taxon>Actinopterygii</taxon>
        <taxon>Neopterygii</taxon>
        <taxon>Teleostei</taxon>
        <taxon>Ostariophysi</taxon>
        <taxon>Cypriniformes</taxon>
        <taxon>Nemacheilidae</taxon>
        <taxon>Triplophysa</taxon>
    </lineage>
</organism>
<keyword evidence="2" id="KW-1185">Reference proteome</keyword>
<dbReference type="EMBL" id="JAFHDT010000010">
    <property type="protein sequence ID" value="KAI7804676.1"/>
    <property type="molecule type" value="Genomic_DNA"/>
</dbReference>
<reference evidence="1" key="1">
    <citation type="submission" date="2021-02" db="EMBL/GenBank/DDBJ databases">
        <title>Comparative genomics reveals that relaxation of natural selection precedes convergent phenotypic evolution of cavefish.</title>
        <authorList>
            <person name="Peng Z."/>
        </authorList>
    </citation>
    <scope>NUCLEOTIDE SEQUENCE</scope>
    <source>
        <tissue evidence="1">Muscle</tissue>
    </source>
</reference>
<evidence type="ECO:0000313" key="1">
    <source>
        <dbReference type="EMBL" id="KAI7804676.1"/>
    </source>
</evidence>
<dbReference type="GO" id="GO:0034058">
    <property type="term" value="P:endosomal vesicle fusion"/>
    <property type="evidence" value="ECO:0007669"/>
    <property type="project" value="TreeGrafter"/>
</dbReference>
<proteinExistence type="predicted"/>